<evidence type="ECO:0000313" key="5">
    <source>
        <dbReference type="EMBL" id="MBP1966122.1"/>
    </source>
</evidence>
<dbReference type="NCBIfam" id="TIGR02909">
    <property type="entry name" value="spore_YkwD"/>
    <property type="match status" value="1"/>
</dbReference>
<dbReference type="RefSeq" id="WP_167068971.1">
    <property type="nucleotide sequence ID" value="NZ_JAAOZR010000098.1"/>
</dbReference>
<sequence length="266" mass="28486">MFHGRKKHVWIVLICIALFCSTSTTAFAYGKGAKGPDVYAVQGMLKSLGYYSGPITGYYGNQTQSGVKAFQSRYGLPVTGNVDDQTLQSILWAYGNLKIPKKPAPPPAPTPPPSEPAPSEPPPSQPEPTPAPQVPPTSGLTAEEQQMLDLVNKERAAVGLAALAVDAELIKTARLKSQDMVDNKYFSHDSPTYGSPFDMMEKFGITYNAAGENIACNQSVQAAHEALMNSPGHKANILSKDYTHIGIGIVNGGPCGKMFTQQFIGK</sequence>
<feature type="signal peptide" evidence="2">
    <location>
        <begin position="1"/>
        <end position="28"/>
    </location>
</feature>
<dbReference type="SUPFAM" id="SSF47090">
    <property type="entry name" value="PGBD-like"/>
    <property type="match status" value="1"/>
</dbReference>
<dbReference type="Gene3D" id="1.10.101.10">
    <property type="entry name" value="PGBD-like superfamily/PGBD"/>
    <property type="match status" value="1"/>
</dbReference>
<dbReference type="Pfam" id="PF01471">
    <property type="entry name" value="PG_binding_1"/>
    <property type="match status" value="1"/>
</dbReference>
<dbReference type="InterPro" id="IPR036366">
    <property type="entry name" value="PGBDSf"/>
</dbReference>
<feature type="chain" id="PRO_5046503317" evidence="2">
    <location>
        <begin position="29"/>
        <end position="266"/>
    </location>
</feature>
<feature type="compositionally biased region" description="Pro residues" evidence="1">
    <location>
        <begin position="102"/>
        <end position="135"/>
    </location>
</feature>
<dbReference type="Proteomes" id="UP001519344">
    <property type="component" value="Unassembled WGS sequence"/>
</dbReference>
<comment type="caution">
    <text evidence="5">The sequence shown here is derived from an EMBL/GenBank/DDBJ whole genome shotgun (WGS) entry which is preliminary data.</text>
</comment>
<evidence type="ECO:0000259" key="4">
    <source>
        <dbReference type="Pfam" id="PF01471"/>
    </source>
</evidence>
<evidence type="ECO:0000256" key="2">
    <source>
        <dbReference type="SAM" id="SignalP"/>
    </source>
</evidence>
<dbReference type="InterPro" id="IPR035940">
    <property type="entry name" value="CAP_sf"/>
</dbReference>
<feature type="region of interest" description="Disordered" evidence="1">
    <location>
        <begin position="101"/>
        <end position="140"/>
    </location>
</feature>
<dbReference type="CDD" id="cd05379">
    <property type="entry name" value="CAP_bacterial"/>
    <property type="match status" value="1"/>
</dbReference>
<dbReference type="PANTHER" id="PTHR31157:SF1">
    <property type="entry name" value="SCP DOMAIN-CONTAINING PROTEIN"/>
    <property type="match status" value="1"/>
</dbReference>
<dbReference type="EMBL" id="JAGGKV010000018">
    <property type="protein sequence ID" value="MBP1966122.1"/>
    <property type="molecule type" value="Genomic_DNA"/>
</dbReference>
<dbReference type="SUPFAM" id="SSF55797">
    <property type="entry name" value="PR-1-like"/>
    <property type="match status" value="1"/>
</dbReference>
<dbReference type="InterPro" id="IPR014258">
    <property type="entry name" value="CAP_domain_YkwD-like"/>
</dbReference>
<protein>
    <submittedName>
        <fullName evidence="5">YkwD family protein</fullName>
    </submittedName>
</protein>
<dbReference type="Gene3D" id="3.40.33.10">
    <property type="entry name" value="CAP"/>
    <property type="match status" value="1"/>
</dbReference>
<organism evidence="5 6">
    <name type="scientific">Paenibacillus aceris</name>
    <dbReference type="NCBI Taxonomy" id="869555"/>
    <lineage>
        <taxon>Bacteria</taxon>
        <taxon>Bacillati</taxon>
        <taxon>Bacillota</taxon>
        <taxon>Bacilli</taxon>
        <taxon>Bacillales</taxon>
        <taxon>Paenibacillaceae</taxon>
        <taxon>Paenibacillus</taxon>
    </lineage>
</organism>
<feature type="domain" description="Peptidoglycan binding-like" evidence="4">
    <location>
        <begin position="35"/>
        <end position="89"/>
    </location>
</feature>
<keyword evidence="2" id="KW-0732">Signal</keyword>
<dbReference type="InterPro" id="IPR002477">
    <property type="entry name" value="Peptidoglycan-bd-like"/>
</dbReference>
<dbReference type="InterPro" id="IPR014044">
    <property type="entry name" value="CAP_dom"/>
</dbReference>
<evidence type="ECO:0000256" key="1">
    <source>
        <dbReference type="SAM" id="MobiDB-lite"/>
    </source>
</evidence>
<proteinExistence type="predicted"/>
<reference evidence="5 6" key="1">
    <citation type="submission" date="2021-03" db="EMBL/GenBank/DDBJ databases">
        <title>Genomic Encyclopedia of Type Strains, Phase IV (KMG-IV): sequencing the most valuable type-strain genomes for metagenomic binning, comparative biology and taxonomic classification.</title>
        <authorList>
            <person name="Goeker M."/>
        </authorList>
    </citation>
    <scope>NUCLEOTIDE SEQUENCE [LARGE SCALE GENOMIC DNA]</scope>
    <source>
        <strain evidence="5 6">DSM 24950</strain>
    </source>
</reference>
<gene>
    <name evidence="5" type="ORF">J2Z65_005380</name>
</gene>
<dbReference type="InterPro" id="IPR036365">
    <property type="entry name" value="PGBD-like_sf"/>
</dbReference>
<keyword evidence="6" id="KW-1185">Reference proteome</keyword>
<dbReference type="Pfam" id="PF00188">
    <property type="entry name" value="CAP"/>
    <property type="match status" value="1"/>
</dbReference>
<dbReference type="PANTHER" id="PTHR31157">
    <property type="entry name" value="SCP DOMAIN-CONTAINING PROTEIN"/>
    <property type="match status" value="1"/>
</dbReference>
<evidence type="ECO:0000259" key="3">
    <source>
        <dbReference type="Pfam" id="PF00188"/>
    </source>
</evidence>
<feature type="domain" description="SCP" evidence="3">
    <location>
        <begin position="148"/>
        <end position="263"/>
    </location>
</feature>
<evidence type="ECO:0000313" key="6">
    <source>
        <dbReference type="Proteomes" id="UP001519344"/>
    </source>
</evidence>
<name>A0ABS4I5C5_9BACL</name>
<accession>A0ABS4I5C5</accession>